<keyword evidence="1" id="KW-0812">Transmembrane</keyword>
<accession>A0ABU5VIZ7</accession>
<proteinExistence type="predicted"/>
<dbReference type="RefSeq" id="WP_186667362.1">
    <property type="nucleotide sequence ID" value="NZ_JAYFUI010000153.1"/>
</dbReference>
<keyword evidence="3" id="KW-1185">Reference proteome</keyword>
<gene>
    <name evidence="2" type="ORF">VA602_14995</name>
</gene>
<feature type="transmembrane region" description="Helical" evidence="1">
    <location>
        <begin position="30"/>
        <end position="49"/>
    </location>
</feature>
<keyword evidence="1" id="KW-0472">Membrane</keyword>
<evidence type="ECO:0000256" key="1">
    <source>
        <dbReference type="SAM" id="Phobius"/>
    </source>
</evidence>
<evidence type="ECO:0000313" key="2">
    <source>
        <dbReference type="EMBL" id="MEA5672644.1"/>
    </source>
</evidence>
<keyword evidence="1" id="KW-1133">Transmembrane helix</keyword>
<reference evidence="2 3" key="1">
    <citation type="submission" date="2023-12" db="EMBL/GenBank/DDBJ databases">
        <title>Pseudomonas machongensis sp. nov., isolated from wilted pepper plants (Capsicum annuum).</title>
        <authorList>
            <person name="Qiu M."/>
            <person name="Li Y."/>
            <person name="Liu Q."/>
            <person name="Zhang X."/>
            <person name="Huang Y."/>
            <person name="Guo R."/>
            <person name="Hu M."/>
            <person name="Zhou J."/>
            <person name="Zhou X."/>
        </authorList>
    </citation>
    <scope>NUCLEOTIDE SEQUENCE [LARGE SCALE GENOMIC DNA]</scope>
    <source>
        <strain evidence="2 3">MH2</strain>
    </source>
</reference>
<comment type="caution">
    <text evidence="2">The sequence shown here is derived from an EMBL/GenBank/DDBJ whole genome shotgun (WGS) entry which is preliminary data.</text>
</comment>
<dbReference type="Proteomes" id="UP001302573">
    <property type="component" value="Unassembled WGS sequence"/>
</dbReference>
<organism evidence="2 3">
    <name type="scientific">Pseudomonas machongensis</name>
    <dbReference type="NCBI Taxonomy" id="3110229"/>
    <lineage>
        <taxon>Bacteria</taxon>
        <taxon>Pseudomonadati</taxon>
        <taxon>Pseudomonadota</taxon>
        <taxon>Gammaproteobacteria</taxon>
        <taxon>Pseudomonadales</taxon>
        <taxon>Pseudomonadaceae</taxon>
        <taxon>Pseudomonas</taxon>
    </lineage>
</organism>
<evidence type="ECO:0000313" key="3">
    <source>
        <dbReference type="Proteomes" id="UP001302573"/>
    </source>
</evidence>
<protein>
    <submittedName>
        <fullName evidence="2">Uncharacterized protein</fullName>
    </submittedName>
</protein>
<sequence>MTPEKPDERARFSLTHDLPPAQARAARRNVLFVIVTLVLSGVLVVLFGVEARLSGG</sequence>
<dbReference type="EMBL" id="JAYFUI010000153">
    <property type="protein sequence ID" value="MEA5672644.1"/>
    <property type="molecule type" value="Genomic_DNA"/>
</dbReference>
<name>A0ABU5VIZ7_9PSED</name>